<reference evidence="2 3" key="2">
    <citation type="submission" date="2019-01" db="EMBL/GenBank/DDBJ databases">
        <authorList>
            <person name="Li Y."/>
        </authorList>
    </citation>
    <scope>NUCLEOTIDE SEQUENCE [LARGE SCALE GENOMIC DNA]</scope>
    <source>
        <strain evidence="2 3">07D10-4-3</strain>
    </source>
</reference>
<name>A0A443KA97_9RHOB</name>
<reference evidence="2 3" key="1">
    <citation type="submission" date="2019-01" db="EMBL/GenBank/DDBJ databases">
        <title>Sinorhodobacter populi sp. nov. isolated from the symptomatic bark tissue of Populus euramericana canker.</title>
        <authorList>
            <person name="Xu G."/>
        </authorList>
    </citation>
    <scope>NUCLEOTIDE SEQUENCE [LARGE SCALE GENOMIC DNA]</scope>
    <source>
        <strain evidence="2 3">07D10-4-3</strain>
    </source>
</reference>
<evidence type="ECO:0000313" key="3">
    <source>
        <dbReference type="Proteomes" id="UP000284451"/>
    </source>
</evidence>
<feature type="chain" id="PRO_5019427801" description="UrcA family protein" evidence="1">
    <location>
        <begin position="24"/>
        <end position="135"/>
    </location>
</feature>
<evidence type="ECO:0000313" key="2">
    <source>
        <dbReference type="EMBL" id="RWR29612.1"/>
    </source>
</evidence>
<feature type="signal peptide" evidence="1">
    <location>
        <begin position="1"/>
        <end position="23"/>
    </location>
</feature>
<comment type="caution">
    <text evidence="2">The sequence shown here is derived from an EMBL/GenBank/DDBJ whole genome shotgun (WGS) entry which is preliminary data.</text>
</comment>
<dbReference type="Proteomes" id="UP000284451">
    <property type="component" value="Unassembled WGS sequence"/>
</dbReference>
<gene>
    <name evidence="2" type="ORF">D2T29_14455</name>
</gene>
<proteinExistence type="predicted"/>
<dbReference type="AlphaFoldDB" id="A0A443KA97"/>
<evidence type="ECO:0000256" key="1">
    <source>
        <dbReference type="SAM" id="SignalP"/>
    </source>
</evidence>
<evidence type="ECO:0008006" key="4">
    <source>
        <dbReference type="Google" id="ProtNLM"/>
    </source>
</evidence>
<keyword evidence="1" id="KW-0732">Signal</keyword>
<organism evidence="2 3">
    <name type="scientific">Paenirhodobacter populi</name>
    <dbReference type="NCBI Taxonomy" id="2306993"/>
    <lineage>
        <taxon>Bacteria</taxon>
        <taxon>Pseudomonadati</taxon>
        <taxon>Pseudomonadota</taxon>
        <taxon>Alphaproteobacteria</taxon>
        <taxon>Rhodobacterales</taxon>
        <taxon>Rhodobacter group</taxon>
        <taxon>Paenirhodobacter</taxon>
    </lineage>
</organism>
<accession>A0A443KA97</accession>
<dbReference type="EMBL" id="SAUY01000019">
    <property type="protein sequence ID" value="RWR29612.1"/>
    <property type="molecule type" value="Genomic_DNA"/>
</dbReference>
<protein>
    <recommendedName>
        <fullName evidence="4">UrcA family protein</fullName>
    </recommendedName>
</protein>
<sequence length="135" mass="14541">MAAVRHIAGLVLPALLAGGMARAQDAAPEPPKEEIAYLGIETRMIDPELVEMRAALKGSASDEAITAYLRCAVAQYALIRGMDTARQIRTVISERFGKWTGEAVYMIGKGHPRGFDRVEAQEMVGECAVKGIPTV</sequence>
<dbReference type="RefSeq" id="WP_128233000.1">
    <property type="nucleotide sequence ID" value="NZ_SAUY01000019.1"/>
</dbReference>